<sequence length="227" mass="24488">MLQSLSDMLSWRVRTADKTAALSDILFDPDNRQMTYLSLRPGGVSGRQVLASASRLGKTDPHAREVELRITPEELETAPSWGGDADELSALLTALPPLVVGPFGATHAPLAMAAFASEGGEDEADMPPDPRAEEALDRYTRLTRWLGREVFARDAELGTLSDILADPVENRLAYFIVDNGKFFGHEQRALPVSALAHRAPVAKGGHIVLDVTAAEFETAPHPDALPA</sequence>
<dbReference type="SUPFAM" id="SSF50346">
    <property type="entry name" value="PRC-barrel domain"/>
    <property type="match status" value="1"/>
</dbReference>
<name>A0A1G7HJN2_9RHOB</name>
<dbReference type="InterPro" id="IPR011033">
    <property type="entry name" value="PRC_barrel-like_sf"/>
</dbReference>
<protein>
    <submittedName>
        <fullName evidence="2">PRC-barrel domain-containing protein</fullName>
    </submittedName>
</protein>
<evidence type="ECO:0000313" key="2">
    <source>
        <dbReference type="EMBL" id="SDF00670.1"/>
    </source>
</evidence>
<dbReference type="Pfam" id="PF05239">
    <property type="entry name" value="PRC"/>
    <property type="match status" value="1"/>
</dbReference>
<accession>A0A1G7HJN2</accession>
<keyword evidence="3" id="KW-1185">Reference proteome</keyword>
<dbReference type="AlphaFoldDB" id="A0A1G7HJN2"/>
<dbReference type="InterPro" id="IPR027275">
    <property type="entry name" value="PRC-brl_dom"/>
</dbReference>
<dbReference type="Gene3D" id="2.30.30.240">
    <property type="entry name" value="PRC-barrel domain"/>
    <property type="match status" value="1"/>
</dbReference>
<proteinExistence type="predicted"/>
<dbReference type="OrthoDB" id="7865530at2"/>
<gene>
    <name evidence="2" type="ORF">SAMN04488105_11110</name>
</gene>
<organism evidence="2 3">
    <name type="scientific">Salipiger thiooxidans</name>
    <dbReference type="NCBI Taxonomy" id="282683"/>
    <lineage>
        <taxon>Bacteria</taxon>
        <taxon>Pseudomonadati</taxon>
        <taxon>Pseudomonadota</taxon>
        <taxon>Alphaproteobacteria</taxon>
        <taxon>Rhodobacterales</taxon>
        <taxon>Roseobacteraceae</taxon>
        <taxon>Salipiger</taxon>
    </lineage>
</organism>
<evidence type="ECO:0000259" key="1">
    <source>
        <dbReference type="Pfam" id="PF05239"/>
    </source>
</evidence>
<evidence type="ECO:0000313" key="3">
    <source>
        <dbReference type="Proteomes" id="UP000198994"/>
    </source>
</evidence>
<dbReference type="RefSeq" id="WP_008885990.1">
    <property type="nucleotide sequence ID" value="NZ_FNAV01000011.1"/>
</dbReference>
<dbReference type="EMBL" id="FNAV01000011">
    <property type="protein sequence ID" value="SDF00670.1"/>
    <property type="molecule type" value="Genomic_DNA"/>
</dbReference>
<dbReference type="Proteomes" id="UP000198994">
    <property type="component" value="Unassembled WGS sequence"/>
</dbReference>
<feature type="domain" description="PRC-barrel" evidence="1">
    <location>
        <begin position="141"/>
        <end position="212"/>
    </location>
</feature>
<reference evidence="3" key="1">
    <citation type="submission" date="2016-10" db="EMBL/GenBank/DDBJ databases">
        <authorList>
            <person name="Varghese N."/>
            <person name="Submissions S."/>
        </authorList>
    </citation>
    <scope>NUCLEOTIDE SEQUENCE [LARGE SCALE GENOMIC DNA]</scope>
    <source>
        <strain evidence="3">DSM 10146</strain>
    </source>
</reference>